<sequence length="76" mass="9034">MVWEPETSDIDWTKNTLSQLKIGGIWVSSYYSIRKLSETTFEFDHLNKSHPEFEFHYDAINKVMIELGWILNDPIK</sequence>
<comment type="caution">
    <text evidence="1">The sequence shown here is derived from an EMBL/GenBank/DDBJ whole genome shotgun (WGS) entry which is preliminary data.</text>
</comment>
<organism evidence="1">
    <name type="scientific">marine sediment metagenome</name>
    <dbReference type="NCBI Taxonomy" id="412755"/>
    <lineage>
        <taxon>unclassified sequences</taxon>
        <taxon>metagenomes</taxon>
        <taxon>ecological metagenomes</taxon>
    </lineage>
</organism>
<proteinExistence type="predicted"/>
<gene>
    <name evidence="1" type="ORF">LCGC14_0196200</name>
</gene>
<protein>
    <submittedName>
        <fullName evidence="1">Uncharacterized protein</fullName>
    </submittedName>
</protein>
<accession>A0A0F9V276</accession>
<dbReference type="EMBL" id="LAZR01000084">
    <property type="protein sequence ID" value="KKN93787.1"/>
    <property type="molecule type" value="Genomic_DNA"/>
</dbReference>
<dbReference type="AlphaFoldDB" id="A0A0F9V276"/>
<name>A0A0F9V276_9ZZZZ</name>
<reference evidence="1" key="1">
    <citation type="journal article" date="2015" name="Nature">
        <title>Complex archaea that bridge the gap between prokaryotes and eukaryotes.</title>
        <authorList>
            <person name="Spang A."/>
            <person name="Saw J.H."/>
            <person name="Jorgensen S.L."/>
            <person name="Zaremba-Niedzwiedzka K."/>
            <person name="Martijn J."/>
            <person name="Lind A.E."/>
            <person name="van Eijk R."/>
            <person name="Schleper C."/>
            <person name="Guy L."/>
            <person name="Ettema T.J."/>
        </authorList>
    </citation>
    <scope>NUCLEOTIDE SEQUENCE</scope>
</reference>
<evidence type="ECO:0000313" key="1">
    <source>
        <dbReference type="EMBL" id="KKN93787.1"/>
    </source>
</evidence>